<dbReference type="InterPro" id="IPR029060">
    <property type="entry name" value="PIN-like_dom_sf"/>
</dbReference>
<dbReference type="AlphaFoldDB" id="A0A2U2PAD9"/>
<dbReference type="Gene3D" id="3.40.50.1010">
    <property type="entry name" value="5'-nuclease"/>
    <property type="match status" value="1"/>
</dbReference>
<dbReference type="Pfam" id="PF13470">
    <property type="entry name" value="PIN_3"/>
    <property type="match status" value="1"/>
</dbReference>
<gene>
    <name evidence="2" type="ORF">DDR33_22925</name>
</gene>
<protein>
    <recommendedName>
        <fullName evidence="1">PIN domain-containing protein</fullName>
    </recommendedName>
</protein>
<proteinExistence type="predicted"/>
<evidence type="ECO:0000259" key="1">
    <source>
        <dbReference type="Pfam" id="PF13470"/>
    </source>
</evidence>
<sequence>MLFTKTRLKNMALKAFLDANILLDFLLKRENYSVSRKVVALAVEGRIVAYVTPAIIHIVGYWLTKAYGSKKTKELLLTLLTDIRVIDISHDMTIMALNSKIDDIEDALQYYSALANKLDYFISSDKKFQKLAIPSLPVVPPEYFINSVINTSPN</sequence>
<organism evidence="2 3">
    <name type="scientific">Pararcticibacter amylolyticus</name>
    <dbReference type="NCBI Taxonomy" id="2173175"/>
    <lineage>
        <taxon>Bacteria</taxon>
        <taxon>Pseudomonadati</taxon>
        <taxon>Bacteroidota</taxon>
        <taxon>Sphingobacteriia</taxon>
        <taxon>Sphingobacteriales</taxon>
        <taxon>Sphingobacteriaceae</taxon>
        <taxon>Pararcticibacter</taxon>
    </lineage>
</organism>
<evidence type="ECO:0000313" key="3">
    <source>
        <dbReference type="Proteomes" id="UP000245647"/>
    </source>
</evidence>
<dbReference type="SUPFAM" id="SSF88723">
    <property type="entry name" value="PIN domain-like"/>
    <property type="match status" value="1"/>
</dbReference>
<accession>A0A2U2PAD9</accession>
<dbReference type="InterPro" id="IPR002716">
    <property type="entry name" value="PIN_dom"/>
</dbReference>
<dbReference type="Proteomes" id="UP000245647">
    <property type="component" value="Unassembled WGS sequence"/>
</dbReference>
<feature type="domain" description="PIN" evidence="1">
    <location>
        <begin position="15"/>
        <end position="127"/>
    </location>
</feature>
<evidence type="ECO:0000313" key="2">
    <source>
        <dbReference type="EMBL" id="PWG78330.1"/>
    </source>
</evidence>
<comment type="caution">
    <text evidence="2">The sequence shown here is derived from an EMBL/GenBank/DDBJ whole genome shotgun (WGS) entry which is preliminary data.</text>
</comment>
<dbReference type="EMBL" id="QEAS01000027">
    <property type="protein sequence ID" value="PWG78330.1"/>
    <property type="molecule type" value="Genomic_DNA"/>
</dbReference>
<name>A0A2U2PAD9_9SPHI</name>
<dbReference type="CDD" id="cd09854">
    <property type="entry name" value="PIN_VapC-like"/>
    <property type="match status" value="1"/>
</dbReference>
<reference evidence="2 3" key="1">
    <citation type="submission" date="2018-04" db="EMBL/GenBank/DDBJ databases">
        <title>Pedobacter chongqingensis sp. nov., isolated from a rottenly hemp rope.</title>
        <authorList>
            <person name="Cai Y."/>
        </authorList>
    </citation>
    <scope>NUCLEOTIDE SEQUENCE [LARGE SCALE GENOMIC DNA]</scope>
    <source>
        <strain evidence="2 3">FJ4-8</strain>
    </source>
</reference>
<keyword evidence="3" id="KW-1185">Reference proteome</keyword>